<gene>
    <name evidence="8" type="ORF">EV192_110168</name>
</gene>
<dbReference type="InterPro" id="IPR001128">
    <property type="entry name" value="Cyt_P450"/>
</dbReference>
<dbReference type="RefSeq" id="WP_132123552.1">
    <property type="nucleotide sequence ID" value="NZ_SLWS01000010.1"/>
</dbReference>
<comment type="caution">
    <text evidence="8">The sequence shown here is derived from an EMBL/GenBank/DDBJ whole genome shotgun (WGS) entry which is preliminary data.</text>
</comment>
<dbReference type="PRINTS" id="PR00385">
    <property type="entry name" value="P450"/>
</dbReference>
<dbReference type="Proteomes" id="UP000295680">
    <property type="component" value="Unassembled WGS sequence"/>
</dbReference>
<evidence type="ECO:0000256" key="2">
    <source>
        <dbReference type="ARBA" id="ARBA00022617"/>
    </source>
</evidence>
<reference evidence="8 9" key="1">
    <citation type="submission" date="2019-03" db="EMBL/GenBank/DDBJ databases">
        <title>Genomic Encyclopedia of Type Strains, Phase IV (KMG-IV): sequencing the most valuable type-strain genomes for metagenomic binning, comparative biology and taxonomic classification.</title>
        <authorList>
            <person name="Goeker M."/>
        </authorList>
    </citation>
    <scope>NUCLEOTIDE SEQUENCE [LARGE SCALE GENOMIC DNA]</scope>
    <source>
        <strain evidence="8 9">DSM 45934</strain>
    </source>
</reference>
<evidence type="ECO:0000313" key="9">
    <source>
        <dbReference type="Proteomes" id="UP000295680"/>
    </source>
</evidence>
<keyword evidence="9" id="KW-1185">Reference proteome</keyword>
<dbReference type="GO" id="GO:0020037">
    <property type="term" value="F:heme binding"/>
    <property type="evidence" value="ECO:0007669"/>
    <property type="project" value="InterPro"/>
</dbReference>
<evidence type="ECO:0000313" key="8">
    <source>
        <dbReference type="EMBL" id="TCO53579.1"/>
    </source>
</evidence>
<dbReference type="GO" id="GO:0004497">
    <property type="term" value="F:monooxygenase activity"/>
    <property type="evidence" value="ECO:0007669"/>
    <property type="project" value="UniProtKB-KW"/>
</dbReference>
<evidence type="ECO:0000256" key="6">
    <source>
        <dbReference type="ARBA" id="ARBA00023033"/>
    </source>
</evidence>
<dbReference type="Pfam" id="PF00067">
    <property type="entry name" value="p450"/>
    <property type="match status" value="1"/>
</dbReference>
<keyword evidence="5 7" id="KW-0408">Iron</keyword>
<evidence type="ECO:0000256" key="7">
    <source>
        <dbReference type="RuleBase" id="RU000461"/>
    </source>
</evidence>
<dbReference type="AlphaFoldDB" id="A0A4R2JBW2"/>
<accession>A0A4R2JBW2</accession>
<comment type="similarity">
    <text evidence="1 7">Belongs to the cytochrome P450 family.</text>
</comment>
<sequence length="402" mass="44734">MRAVQHDCPVQAYPFGDPRGLELDPRYEDLRERDPLCRVRLPYGGDAWLVTRHEDVRTVMVDPRFSRAAGLGRDEPRVTEYIQTRGLMDLDPPNLTRLRRLVAGAFTARRVERLRTRALAVATELADRIVAKGSPADLVADFGLPLPVIMICELLGVPAADRTDFELWARAFLSTAEMTQAERDAHTGAAMVYMDELVHQRRAEPTDDLLGALVVARDGHGKLTEEELLFLAAGLLAAGYETTATQIPNFVHTLLTHPKQLALLRERPQLLPSAVEELMRFVPLTATVGIPRWAVADVQLSGGTIQAGDPVYADRNSANRDPRVFRRPDELDITRQPNPHVGFGYGIHHCLGAQLARLELQVALSVLLDRLPDLRFAVPEDELSWRTGHALRGLDALPVEFS</sequence>
<name>A0A4R2JBW2_9PSEU</name>
<dbReference type="GO" id="GO:0016705">
    <property type="term" value="F:oxidoreductase activity, acting on paired donors, with incorporation or reduction of molecular oxygen"/>
    <property type="evidence" value="ECO:0007669"/>
    <property type="project" value="InterPro"/>
</dbReference>
<dbReference type="PROSITE" id="PS00086">
    <property type="entry name" value="CYTOCHROME_P450"/>
    <property type="match status" value="1"/>
</dbReference>
<organism evidence="8 9">
    <name type="scientific">Actinocrispum wychmicini</name>
    <dbReference type="NCBI Taxonomy" id="1213861"/>
    <lineage>
        <taxon>Bacteria</taxon>
        <taxon>Bacillati</taxon>
        <taxon>Actinomycetota</taxon>
        <taxon>Actinomycetes</taxon>
        <taxon>Pseudonocardiales</taxon>
        <taxon>Pseudonocardiaceae</taxon>
        <taxon>Actinocrispum</taxon>
    </lineage>
</organism>
<dbReference type="PRINTS" id="PR00359">
    <property type="entry name" value="BP450"/>
</dbReference>
<evidence type="ECO:0000256" key="3">
    <source>
        <dbReference type="ARBA" id="ARBA00022723"/>
    </source>
</evidence>
<evidence type="ECO:0000256" key="4">
    <source>
        <dbReference type="ARBA" id="ARBA00023002"/>
    </source>
</evidence>
<keyword evidence="6 7" id="KW-0503">Monooxygenase</keyword>
<dbReference type="PANTHER" id="PTHR46696">
    <property type="entry name" value="P450, PUTATIVE (EUROFUNG)-RELATED"/>
    <property type="match status" value="1"/>
</dbReference>
<dbReference type="InterPro" id="IPR002397">
    <property type="entry name" value="Cyt_P450_B"/>
</dbReference>
<dbReference type="EMBL" id="SLWS01000010">
    <property type="protein sequence ID" value="TCO53579.1"/>
    <property type="molecule type" value="Genomic_DNA"/>
</dbReference>
<dbReference type="InterPro" id="IPR017972">
    <property type="entry name" value="Cyt_P450_CS"/>
</dbReference>
<dbReference type="Gene3D" id="1.10.630.10">
    <property type="entry name" value="Cytochrome P450"/>
    <property type="match status" value="1"/>
</dbReference>
<dbReference type="SUPFAM" id="SSF48264">
    <property type="entry name" value="Cytochrome P450"/>
    <property type="match status" value="1"/>
</dbReference>
<protein>
    <submittedName>
        <fullName evidence="8">Cytochrome P450</fullName>
    </submittedName>
</protein>
<dbReference type="InterPro" id="IPR036396">
    <property type="entry name" value="Cyt_P450_sf"/>
</dbReference>
<dbReference type="FunFam" id="1.10.630.10:FF:000018">
    <property type="entry name" value="Cytochrome P450 monooxygenase"/>
    <property type="match status" value="1"/>
</dbReference>
<dbReference type="GO" id="GO:0005506">
    <property type="term" value="F:iron ion binding"/>
    <property type="evidence" value="ECO:0007669"/>
    <property type="project" value="InterPro"/>
</dbReference>
<keyword evidence="3 7" id="KW-0479">Metal-binding</keyword>
<proteinExistence type="inferred from homology"/>
<dbReference type="OrthoDB" id="4156795at2"/>
<dbReference type="PANTHER" id="PTHR46696:SF1">
    <property type="entry name" value="CYTOCHROME P450 YJIB-RELATED"/>
    <property type="match status" value="1"/>
</dbReference>
<evidence type="ECO:0000256" key="1">
    <source>
        <dbReference type="ARBA" id="ARBA00010617"/>
    </source>
</evidence>
<keyword evidence="4 7" id="KW-0560">Oxidoreductase</keyword>
<evidence type="ECO:0000256" key="5">
    <source>
        <dbReference type="ARBA" id="ARBA00023004"/>
    </source>
</evidence>
<keyword evidence="2 7" id="KW-0349">Heme</keyword>
<dbReference type="CDD" id="cd11031">
    <property type="entry name" value="Cyp158A-like"/>
    <property type="match status" value="1"/>
</dbReference>